<accession>G0U7J6</accession>
<dbReference type="PANTHER" id="PTHR36058">
    <property type="entry name" value="NUCLEOPHOSMIN"/>
    <property type="match status" value="1"/>
</dbReference>
<dbReference type="VEuPathDB" id="TriTrypDB:TvY486_1008990"/>
<evidence type="ECO:0008006" key="3">
    <source>
        <dbReference type="Google" id="ProtNLM"/>
    </source>
</evidence>
<sequence>MALALPNGEYYWAPPLRCKRTGVKAVSLVVLAALTVLTLPPTAVARKEKPLNIPFPQDVIDNIRCDVCNIMTRKAYDLVHALFVLSDSTRVPVNEEDVMVAIEDVCNPFAESGQWIRLFSIGKTPSALTAAPAPLHLTLLPLPNHTKCKRTCKTIWEACEAVIDHDSMDVLSPQLLRLRKYANADAFARSVCDVASFCTERGAIPPQRYEVLGGMIAEDVPEEIEQKEMDIERMMDFMERKNNQRHEIYSREEVTSMQESLARGDRESASRVDSSINRLTDEEFEELHHMIKDGRMSHREHGAKKAHAAGHAGAGADGVEGDL</sequence>
<feature type="region of interest" description="Disordered" evidence="1">
    <location>
        <begin position="292"/>
        <end position="323"/>
    </location>
</feature>
<gene>
    <name evidence="2" type="ORF">TVY486_1008990</name>
</gene>
<protein>
    <recommendedName>
        <fullName evidence="3">Saposin B-type domain-containing protein</fullName>
    </recommendedName>
</protein>
<feature type="compositionally biased region" description="Gly residues" evidence="1">
    <location>
        <begin position="312"/>
        <end position="323"/>
    </location>
</feature>
<feature type="region of interest" description="Disordered" evidence="1">
    <location>
        <begin position="253"/>
        <end position="274"/>
    </location>
</feature>
<organism evidence="2">
    <name type="scientific">Trypanosoma vivax (strain Y486)</name>
    <dbReference type="NCBI Taxonomy" id="1055687"/>
    <lineage>
        <taxon>Eukaryota</taxon>
        <taxon>Discoba</taxon>
        <taxon>Euglenozoa</taxon>
        <taxon>Kinetoplastea</taxon>
        <taxon>Metakinetoplastina</taxon>
        <taxon>Trypanosomatida</taxon>
        <taxon>Trypanosomatidae</taxon>
        <taxon>Trypanosoma</taxon>
        <taxon>Duttonella</taxon>
    </lineage>
</organism>
<name>G0U7J6_TRYVY</name>
<evidence type="ECO:0000313" key="2">
    <source>
        <dbReference type="EMBL" id="CCC51854.1"/>
    </source>
</evidence>
<dbReference type="PANTHER" id="PTHR36058:SF1">
    <property type="entry name" value="NUCLEOPHOSMIN"/>
    <property type="match status" value="1"/>
</dbReference>
<proteinExistence type="predicted"/>
<dbReference type="EMBL" id="HE573026">
    <property type="protein sequence ID" value="CCC51854.1"/>
    <property type="molecule type" value="Genomic_DNA"/>
</dbReference>
<dbReference type="AlphaFoldDB" id="G0U7J6"/>
<evidence type="ECO:0000256" key="1">
    <source>
        <dbReference type="SAM" id="MobiDB-lite"/>
    </source>
</evidence>
<reference evidence="2" key="1">
    <citation type="journal article" date="2012" name="Proc. Natl. Acad. Sci. U.S.A.">
        <title>Antigenic diversity is generated by distinct evolutionary mechanisms in African trypanosome species.</title>
        <authorList>
            <person name="Jackson A.P."/>
            <person name="Berry A."/>
            <person name="Aslett M."/>
            <person name="Allison H.C."/>
            <person name="Burton P."/>
            <person name="Vavrova-Anderson J."/>
            <person name="Brown R."/>
            <person name="Browne H."/>
            <person name="Corton N."/>
            <person name="Hauser H."/>
            <person name="Gamble J."/>
            <person name="Gilderthorp R."/>
            <person name="Marcello L."/>
            <person name="McQuillan J."/>
            <person name="Otto T.D."/>
            <person name="Quail M.A."/>
            <person name="Sanders M.J."/>
            <person name="van Tonder A."/>
            <person name="Ginger M.L."/>
            <person name="Field M.C."/>
            <person name="Barry J.D."/>
            <person name="Hertz-Fowler C."/>
            <person name="Berriman M."/>
        </authorList>
    </citation>
    <scope>NUCLEOTIDE SEQUENCE</scope>
    <source>
        <strain evidence="2">Y486</strain>
    </source>
</reference>